<reference evidence="1" key="1">
    <citation type="submission" date="2022-10" db="EMBL/GenBank/DDBJ databases">
        <title>Genome Sequence of Xylaria curta.</title>
        <authorList>
            <person name="Buettner E."/>
        </authorList>
    </citation>
    <scope>NUCLEOTIDE SEQUENCE</scope>
    <source>
        <strain evidence="1">Babe10</strain>
    </source>
</reference>
<name>A0ACC1MSX5_9PEZI</name>
<organism evidence="1 2">
    <name type="scientific">Xylaria curta</name>
    <dbReference type="NCBI Taxonomy" id="42375"/>
    <lineage>
        <taxon>Eukaryota</taxon>
        <taxon>Fungi</taxon>
        <taxon>Dikarya</taxon>
        <taxon>Ascomycota</taxon>
        <taxon>Pezizomycotina</taxon>
        <taxon>Sordariomycetes</taxon>
        <taxon>Xylariomycetidae</taxon>
        <taxon>Xylariales</taxon>
        <taxon>Xylariaceae</taxon>
        <taxon>Xylaria</taxon>
    </lineage>
</organism>
<accession>A0ACC1MSX5</accession>
<evidence type="ECO:0000313" key="2">
    <source>
        <dbReference type="Proteomes" id="UP001143856"/>
    </source>
</evidence>
<dbReference type="EMBL" id="JAPDGR010003848">
    <property type="protein sequence ID" value="KAJ2969929.1"/>
    <property type="molecule type" value="Genomic_DNA"/>
</dbReference>
<keyword evidence="2" id="KW-1185">Reference proteome</keyword>
<dbReference type="Proteomes" id="UP001143856">
    <property type="component" value="Unassembled WGS sequence"/>
</dbReference>
<gene>
    <name evidence="1" type="ORF">NUW58_g9851</name>
</gene>
<protein>
    <submittedName>
        <fullName evidence="1">Uncharacterized protein</fullName>
    </submittedName>
</protein>
<comment type="caution">
    <text evidence="1">The sequence shown here is derived from an EMBL/GenBank/DDBJ whole genome shotgun (WGS) entry which is preliminary data.</text>
</comment>
<proteinExistence type="predicted"/>
<evidence type="ECO:0000313" key="1">
    <source>
        <dbReference type="EMBL" id="KAJ2969929.1"/>
    </source>
</evidence>
<sequence length="192" mass="22314">MSCIPEAAPSPLLSPIRREELVESSFRYKKGGRYMMLPKDVDTALGRVISTLQDLKKSFPGNDDLQRALDMSQEFRKQLSRYLVQHTGLRIALEESPFFRHGRCYNEIWGLGEMSDRSEHCDFVVKLFSRRQDLTSDERAKIKPILVDICSAALIGMMRVFHFYEYGTIIEEPTLLQNYPHVYLENCRIETD</sequence>